<keyword evidence="3 6" id="KW-0456">Lyase</keyword>
<comment type="function">
    <text evidence="4">May contribute to degradation of proteins cross-linked by transglutaminases by degrading the cross-link between a lysine and a glutamic acid residue. Catalyzes the formation of 5-oxo-L-proline from L-gamma-glutamyl-L-epsilon-lysine.</text>
</comment>
<dbReference type="GO" id="GO:0005829">
    <property type="term" value="C:cytosol"/>
    <property type="evidence" value="ECO:0007669"/>
    <property type="project" value="TreeGrafter"/>
</dbReference>
<dbReference type="Gene3D" id="3.10.490.10">
    <property type="entry name" value="Gamma-glutamyl cyclotransferase-like"/>
    <property type="match status" value="1"/>
</dbReference>
<evidence type="ECO:0000313" key="9">
    <source>
        <dbReference type="Proteomes" id="UP000327468"/>
    </source>
</evidence>
<dbReference type="PANTHER" id="PTHR12510:SF4">
    <property type="entry name" value="GAMMA-GLUTAMYLAMINECYCLOTRANSFERASE"/>
    <property type="match status" value="1"/>
</dbReference>
<name>A0A5N5PCA7_PANHP</name>
<proteinExistence type="inferred from homology"/>
<evidence type="ECO:0000313" key="8">
    <source>
        <dbReference type="EMBL" id="KAB5576828.1"/>
    </source>
</evidence>
<dbReference type="InterPro" id="IPR009288">
    <property type="entry name" value="AIG2-like_dom"/>
</dbReference>
<dbReference type="Proteomes" id="UP000327468">
    <property type="component" value="Chromosome 5"/>
</dbReference>
<dbReference type="Pfam" id="PF06094">
    <property type="entry name" value="GGACT"/>
    <property type="match status" value="1"/>
</dbReference>
<evidence type="ECO:0000256" key="2">
    <source>
        <dbReference type="ARBA" id="ARBA00008861"/>
    </source>
</evidence>
<dbReference type="EC" id="4.3.2.8" evidence="6"/>
<evidence type="ECO:0000256" key="1">
    <source>
        <dbReference type="ARBA" id="ARBA00001684"/>
    </source>
</evidence>
<evidence type="ECO:0000259" key="7">
    <source>
        <dbReference type="Pfam" id="PF06094"/>
    </source>
</evidence>
<comment type="caution">
    <text evidence="8">The sequence shown here is derived from an EMBL/GenBank/DDBJ whole genome shotgun (WGS) entry which is preliminary data.</text>
</comment>
<evidence type="ECO:0000256" key="4">
    <source>
        <dbReference type="ARBA" id="ARBA00057733"/>
    </source>
</evidence>
<protein>
    <recommendedName>
        <fullName evidence="6">Gamma-glutamylaminecyclotransferase</fullName>
        <ecNumber evidence="6">4.3.2.8</ecNumber>
    </recommendedName>
</protein>
<reference evidence="8 9" key="1">
    <citation type="submission" date="2019-06" db="EMBL/GenBank/DDBJ databases">
        <title>A chromosome-scale genome assembly of the striped catfish, Pangasianodon hypophthalmus.</title>
        <authorList>
            <person name="Wen M."/>
            <person name="Zahm M."/>
            <person name="Roques C."/>
            <person name="Cabau C."/>
            <person name="Klopp C."/>
            <person name="Donnadieu C."/>
            <person name="Jouanno E."/>
            <person name="Avarre J.-C."/>
            <person name="Campet M."/>
            <person name="Ha T.T.T."/>
            <person name="Dugue R."/>
            <person name="Lampietro C."/>
            <person name="Louis A."/>
            <person name="Herpin A."/>
            <person name="Echchiki A."/>
            <person name="Berthelot C."/>
            <person name="Parey E."/>
            <person name="Roest-Crollius H."/>
            <person name="Braasch I."/>
            <person name="Postlethwait J."/>
            <person name="Bobe J."/>
            <person name="Montfort J."/>
            <person name="Bouchez O."/>
            <person name="Begum T."/>
            <person name="Schartl M."/>
            <person name="Guiguen Y."/>
        </authorList>
    </citation>
    <scope>NUCLEOTIDE SEQUENCE [LARGE SCALE GENOMIC DNA]</scope>
    <source>
        <strain evidence="8 9">Indonesia</strain>
        <tissue evidence="8">Blood</tissue>
    </source>
</reference>
<dbReference type="EMBL" id="VFJC01000006">
    <property type="protein sequence ID" value="KAB5576828.1"/>
    <property type="molecule type" value="Genomic_DNA"/>
</dbReference>
<dbReference type="SUPFAM" id="SSF110857">
    <property type="entry name" value="Gamma-glutamyl cyclotransferase-like"/>
    <property type="match status" value="1"/>
</dbReference>
<dbReference type="CDD" id="cd06661">
    <property type="entry name" value="GGCT_like"/>
    <property type="match status" value="1"/>
</dbReference>
<keyword evidence="9" id="KW-1185">Reference proteome</keyword>
<organism evidence="8 9">
    <name type="scientific">Pangasianodon hypophthalmus</name>
    <name type="common">Striped catfish</name>
    <name type="synonym">Helicophagus hypophthalmus</name>
    <dbReference type="NCBI Taxonomy" id="310915"/>
    <lineage>
        <taxon>Eukaryota</taxon>
        <taxon>Metazoa</taxon>
        <taxon>Chordata</taxon>
        <taxon>Craniata</taxon>
        <taxon>Vertebrata</taxon>
        <taxon>Euteleostomi</taxon>
        <taxon>Actinopterygii</taxon>
        <taxon>Neopterygii</taxon>
        <taxon>Teleostei</taxon>
        <taxon>Ostariophysi</taxon>
        <taxon>Siluriformes</taxon>
        <taxon>Pangasiidae</taxon>
        <taxon>Pangasianodon</taxon>
    </lineage>
</organism>
<dbReference type="AlphaFoldDB" id="A0A5N5PCA7"/>
<gene>
    <name evidence="8" type="ORF">PHYPO_G00203010</name>
</gene>
<evidence type="ECO:0000256" key="3">
    <source>
        <dbReference type="ARBA" id="ARBA00023239"/>
    </source>
</evidence>
<feature type="active site" description="Proton acceptor" evidence="5">
    <location>
        <position position="164"/>
    </location>
</feature>
<dbReference type="InterPro" id="IPR036568">
    <property type="entry name" value="GGCT-like_sf"/>
</dbReference>
<evidence type="ECO:0000256" key="6">
    <source>
        <dbReference type="RuleBase" id="RU367036"/>
    </source>
</evidence>
<dbReference type="GO" id="GO:0061929">
    <property type="term" value="F:gamma-glutamylaminecyclotransferase activity"/>
    <property type="evidence" value="ECO:0007669"/>
    <property type="project" value="UniProtKB-UniRule"/>
</dbReference>
<dbReference type="InterPro" id="IPR039126">
    <property type="entry name" value="GGACT"/>
</dbReference>
<dbReference type="PANTHER" id="PTHR12510">
    <property type="entry name" value="TROPONIN C-AKIN-1 PROTEIN"/>
    <property type="match status" value="1"/>
</dbReference>
<sequence>MADPGTKRAFCACAVTCTGGVFATPPETPTPVAVLKLLALVKSCVNALVISLTLNSGLLLLDEKVHSCLTLGILSFLLPATQMTRIFIYGTLKKGQPNHYRMLDTAKGNVKFLGCARTVDKYPLVIAGKYNIPFLLNVPGEGQRVQGEIYSVDDPMLKFLDWFEGCPKMYQRTQVLLEIEEWVGEGEGTPKVGSTTEAFVYTTTTYEPEWLQYTTFDSYDAYGDHGLHYKSREARDSDNVIS</sequence>
<accession>A0A5N5PCA7</accession>
<comment type="similarity">
    <text evidence="2 6">Belongs to the gamma-glutamylcyclotransferase family.</text>
</comment>
<comment type="catalytic activity">
    <reaction evidence="1 6">
        <text>epsilon-(gamma-L-glutamyl)-L-lysine = 5-oxo-L-proline + L-lysine</text>
        <dbReference type="Rhea" id="RHEA:16961"/>
        <dbReference type="ChEBI" id="CHEBI:32551"/>
        <dbReference type="ChEBI" id="CHEBI:58402"/>
        <dbReference type="ChEBI" id="CHEBI:133752"/>
        <dbReference type="EC" id="4.3.2.8"/>
    </reaction>
</comment>
<feature type="domain" description="Gamma-glutamylcyclotransferase AIG2-like" evidence="7">
    <location>
        <begin position="86"/>
        <end position="205"/>
    </location>
</feature>
<dbReference type="GO" id="GO:0042219">
    <property type="term" value="P:modified amino acid catabolic process"/>
    <property type="evidence" value="ECO:0007669"/>
    <property type="project" value="UniProtKB-UniRule"/>
</dbReference>
<dbReference type="InterPro" id="IPR013024">
    <property type="entry name" value="GGCT-like"/>
</dbReference>
<evidence type="ECO:0000256" key="5">
    <source>
        <dbReference type="PIRSR" id="PIRSR639126-1"/>
    </source>
</evidence>
<dbReference type="FunFam" id="3.10.490.10:FF:000008">
    <property type="entry name" value="Gamma-glutamylaminecyclotransferase A"/>
    <property type="match status" value="1"/>
</dbReference>